<sequence length="170" mass="18467">MSKLILAYFTLLKFIIVACLAAMVVMVFSNVVMRYAFNTGLPVSEELARWCFVWLTFLGSILVLHDRSHLGVDLVIQALNPSMRKLCLIVASALMIYATWLILVGSVEQTILNMGASAPATGLSQGWFFGVGVVFALSTGIILIYQLIVLLKTPASELDAVITNHSSGAE</sequence>
<keyword evidence="6 9" id="KW-1133">Transmembrane helix</keyword>
<evidence type="ECO:0000256" key="7">
    <source>
        <dbReference type="ARBA" id="ARBA00023136"/>
    </source>
</evidence>
<comment type="subunit">
    <text evidence="9">The complex comprises the extracytoplasmic solute receptor protein and the two transmembrane proteins.</text>
</comment>
<evidence type="ECO:0000256" key="8">
    <source>
        <dbReference type="ARBA" id="ARBA00038436"/>
    </source>
</evidence>
<evidence type="ECO:0000259" key="10">
    <source>
        <dbReference type="Pfam" id="PF04290"/>
    </source>
</evidence>
<comment type="subcellular location">
    <subcellularLocation>
        <location evidence="1 9">Cell inner membrane</location>
        <topology evidence="1 9">Multi-pass membrane protein</topology>
    </subcellularLocation>
</comment>
<comment type="caution">
    <text evidence="11">The sequence shown here is derived from an EMBL/GenBank/DDBJ whole genome shotgun (WGS) entry which is preliminary data.</text>
</comment>
<protein>
    <recommendedName>
        <fullName evidence="9">TRAP transporter small permease protein</fullName>
    </recommendedName>
</protein>
<comment type="function">
    <text evidence="9">Part of the tripartite ATP-independent periplasmic (TRAP) transport system.</text>
</comment>
<evidence type="ECO:0000256" key="3">
    <source>
        <dbReference type="ARBA" id="ARBA00022475"/>
    </source>
</evidence>
<keyword evidence="7 9" id="KW-0472">Membrane</keyword>
<evidence type="ECO:0000256" key="6">
    <source>
        <dbReference type="ARBA" id="ARBA00022989"/>
    </source>
</evidence>
<dbReference type="GO" id="GO:0015740">
    <property type="term" value="P:C4-dicarboxylate transport"/>
    <property type="evidence" value="ECO:0007669"/>
    <property type="project" value="TreeGrafter"/>
</dbReference>
<feature type="domain" description="Tripartite ATP-independent periplasmic transporters DctQ component" evidence="10">
    <location>
        <begin position="23"/>
        <end position="152"/>
    </location>
</feature>
<reference evidence="11 12" key="1">
    <citation type="journal article" date="2018" name="Nat. Biotechnol.">
        <title>A standardized bacterial taxonomy based on genome phylogeny substantially revises the tree of life.</title>
        <authorList>
            <person name="Parks D.H."/>
            <person name="Chuvochina M."/>
            <person name="Waite D.W."/>
            <person name="Rinke C."/>
            <person name="Skarshewski A."/>
            <person name="Chaumeil P.A."/>
            <person name="Hugenholtz P."/>
        </authorList>
    </citation>
    <scope>NUCLEOTIDE SEQUENCE [LARGE SCALE GENOMIC DNA]</scope>
    <source>
        <strain evidence="11">UBA10707</strain>
    </source>
</reference>
<keyword evidence="4 9" id="KW-0997">Cell inner membrane</keyword>
<keyword evidence="2 9" id="KW-0813">Transport</keyword>
<dbReference type="InterPro" id="IPR055348">
    <property type="entry name" value="DctQ"/>
</dbReference>
<evidence type="ECO:0000313" key="11">
    <source>
        <dbReference type="EMBL" id="HBP28549.1"/>
    </source>
</evidence>
<dbReference type="AlphaFoldDB" id="A0A356LCJ4"/>
<accession>A0A356LCJ4</accession>
<evidence type="ECO:0000256" key="4">
    <source>
        <dbReference type="ARBA" id="ARBA00022519"/>
    </source>
</evidence>
<feature type="transmembrane region" description="Helical" evidence="9">
    <location>
        <begin position="86"/>
        <end position="107"/>
    </location>
</feature>
<dbReference type="EMBL" id="DOEK01000005">
    <property type="protein sequence ID" value="HBP28549.1"/>
    <property type="molecule type" value="Genomic_DNA"/>
</dbReference>
<name>A0A356LCJ4_9BURK</name>
<dbReference type="GO" id="GO:0005886">
    <property type="term" value="C:plasma membrane"/>
    <property type="evidence" value="ECO:0007669"/>
    <property type="project" value="UniProtKB-SubCell"/>
</dbReference>
<gene>
    <name evidence="11" type="ORF">DD666_03935</name>
</gene>
<feature type="transmembrane region" description="Helical" evidence="9">
    <location>
        <begin position="5"/>
        <end position="27"/>
    </location>
</feature>
<feature type="transmembrane region" description="Helical" evidence="9">
    <location>
        <begin position="47"/>
        <end position="65"/>
    </location>
</feature>
<dbReference type="InterPro" id="IPR007387">
    <property type="entry name" value="TRAP_DctQ"/>
</dbReference>
<evidence type="ECO:0000256" key="5">
    <source>
        <dbReference type="ARBA" id="ARBA00022692"/>
    </source>
</evidence>
<organism evidence="11 12">
    <name type="scientific">Advenella kashmirensis</name>
    <dbReference type="NCBI Taxonomy" id="310575"/>
    <lineage>
        <taxon>Bacteria</taxon>
        <taxon>Pseudomonadati</taxon>
        <taxon>Pseudomonadota</taxon>
        <taxon>Betaproteobacteria</taxon>
        <taxon>Burkholderiales</taxon>
        <taxon>Alcaligenaceae</taxon>
    </lineage>
</organism>
<keyword evidence="3" id="KW-1003">Cell membrane</keyword>
<proteinExistence type="inferred from homology"/>
<dbReference type="PANTHER" id="PTHR35011:SF2">
    <property type="entry name" value="2,3-DIKETO-L-GULONATE TRAP TRANSPORTER SMALL PERMEASE PROTEIN YIAM"/>
    <property type="match status" value="1"/>
</dbReference>
<dbReference type="GO" id="GO:0022857">
    <property type="term" value="F:transmembrane transporter activity"/>
    <property type="evidence" value="ECO:0007669"/>
    <property type="project" value="UniProtKB-UniRule"/>
</dbReference>
<dbReference type="Pfam" id="PF04290">
    <property type="entry name" value="DctQ"/>
    <property type="match status" value="1"/>
</dbReference>
<evidence type="ECO:0000256" key="2">
    <source>
        <dbReference type="ARBA" id="ARBA00022448"/>
    </source>
</evidence>
<keyword evidence="5 9" id="KW-0812">Transmembrane</keyword>
<comment type="similarity">
    <text evidence="8 9">Belongs to the TRAP transporter small permease family.</text>
</comment>
<evidence type="ECO:0000256" key="1">
    <source>
        <dbReference type="ARBA" id="ARBA00004429"/>
    </source>
</evidence>
<dbReference type="PANTHER" id="PTHR35011">
    <property type="entry name" value="2,3-DIKETO-L-GULONATE TRAP TRANSPORTER SMALL PERMEASE PROTEIN YIAM"/>
    <property type="match status" value="1"/>
</dbReference>
<feature type="transmembrane region" description="Helical" evidence="9">
    <location>
        <begin position="127"/>
        <end position="151"/>
    </location>
</feature>
<evidence type="ECO:0000313" key="12">
    <source>
        <dbReference type="Proteomes" id="UP000264036"/>
    </source>
</evidence>
<evidence type="ECO:0000256" key="9">
    <source>
        <dbReference type="RuleBase" id="RU369079"/>
    </source>
</evidence>
<dbReference type="Proteomes" id="UP000264036">
    <property type="component" value="Unassembled WGS sequence"/>
</dbReference>